<dbReference type="OrthoDB" id="9770049at2"/>
<evidence type="ECO:0000259" key="1">
    <source>
        <dbReference type="Pfam" id="PF22205"/>
    </source>
</evidence>
<protein>
    <recommendedName>
        <fullName evidence="1">Csm6 6H domain-containing protein</fullName>
    </recommendedName>
</protein>
<evidence type="ECO:0000313" key="3">
    <source>
        <dbReference type="Proteomes" id="UP000075683"/>
    </source>
</evidence>
<dbReference type="InterPro" id="IPR011335">
    <property type="entry name" value="Restrct_endonuc-II-like"/>
</dbReference>
<dbReference type="RefSeq" id="WP_061568354.1">
    <property type="nucleotide sequence ID" value="NZ_LQYT01000023.1"/>
</dbReference>
<dbReference type="STRING" id="301148.B4135_1699"/>
<feature type="domain" description="Csm6 6H" evidence="1">
    <location>
        <begin position="163"/>
        <end position="234"/>
    </location>
</feature>
<gene>
    <name evidence="2" type="ORF">B4135_1699</name>
</gene>
<dbReference type="Pfam" id="PF09670">
    <property type="entry name" value="Cas_Cas02710"/>
    <property type="match status" value="1"/>
</dbReference>
<reference evidence="2 3" key="1">
    <citation type="submission" date="2016-01" db="EMBL/GenBank/DDBJ databases">
        <title>Draft Genome Sequences of Seven Thermophilic Sporeformers Isolated from Foods.</title>
        <authorList>
            <person name="Berendsen E.M."/>
            <person name="Wells-Bennik M.H."/>
            <person name="Krawcyk A.O."/>
            <person name="De Jong A."/>
            <person name="Holsappel S."/>
            <person name="Eijlander R.T."/>
            <person name="Kuipers O.P."/>
        </authorList>
    </citation>
    <scope>NUCLEOTIDE SEQUENCE [LARGE SCALE GENOMIC DNA]</scope>
    <source>
        <strain evidence="2 3">B4135</strain>
    </source>
</reference>
<dbReference type="AlphaFoldDB" id="A0A150MA24"/>
<dbReference type="EMBL" id="LQYT01000023">
    <property type="protein sequence ID" value="KYD21059.1"/>
    <property type="molecule type" value="Genomic_DNA"/>
</dbReference>
<evidence type="ECO:0000313" key="2">
    <source>
        <dbReference type="EMBL" id="KYD21059.1"/>
    </source>
</evidence>
<sequence>MRVLLATVGGSDVPIVQSIQTLRPNLIFFICSSESRITVEGDGLVCADSGHKNAPKIRPNILIQADYPKEQCRIIEVNPDDPYATYFEAKRIIKEYERHQVYCNYTGGTKSMTAGLFAASIEFDYCQTVLVKGPRVDLDKVKGDVSRVEILARNMILRNRYMNTFREMFEKQDYSAALSILDLLMVLGEDSKFLDRATYLTRAFSCWDEFQYEQAHTNFEIYCKYSRPSQEIIAYKSTAKKLKTTMDTLTKDQSKDISSKQLAECNMLVYEIVRNAERRARFQQYDDAVARLYRATEMYAQMALLRIGIVTANVDDAKLTALPTERREHYERRRNPNGVIQIGLRDSYDLLEDLQQPVGEVWSRYKNKILHVIQSRNNSFLAHGFTPVKKQDYDAFHDTLCEFIRECDTHDPILVKYRINLDAYQDLPTTYPAEEVSD</sequence>
<dbReference type="InterPro" id="IPR014082">
    <property type="entry name" value="CRISPR-assoc_prot_Cas02710"/>
</dbReference>
<organism evidence="2 3">
    <name type="scientific">Caldibacillus debilis</name>
    <dbReference type="NCBI Taxonomy" id="301148"/>
    <lineage>
        <taxon>Bacteria</taxon>
        <taxon>Bacillati</taxon>
        <taxon>Bacillota</taxon>
        <taxon>Bacilli</taxon>
        <taxon>Bacillales</taxon>
        <taxon>Bacillaceae</taxon>
        <taxon>Caldibacillus</taxon>
    </lineage>
</organism>
<proteinExistence type="predicted"/>
<dbReference type="InterPro" id="IPR054008">
    <property type="entry name" value="Csm6_6H"/>
</dbReference>
<comment type="caution">
    <text evidence="2">The sequence shown here is derived from an EMBL/GenBank/DDBJ whole genome shotgun (WGS) entry which is preliminary data.</text>
</comment>
<dbReference type="NCBIfam" id="TIGR02710">
    <property type="entry name" value="TIGR02710 family CRISPR-associated CARF protein"/>
    <property type="match status" value="1"/>
</dbReference>
<dbReference type="SUPFAM" id="SSF52980">
    <property type="entry name" value="Restriction endonuclease-like"/>
    <property type="match status" value="1"/>
</dbReference>
<dbReference type="Proteomes" id="UP000075683">
    <property type="component" value="Unassembled WGS sequence"/>
</dbReference>
<name>A0A150MA24_9BACI</name>
<dbReference type="Pfam" id="PF22205">
    <property type="entry name" value="Csm6_6H"/>
    <property type="match status" value="1"/>
</dbReference>
<accession>A0A150MA24</accession>